<evidence type="ECO:0000256" key="3">
    <source>
        <dbReference type="ARBA" id="ARBA00022475"/>
    </source>
</evidence>
<dbReference type="NCBIfam" id="TIGR02532">
    <property type="entry name" value="IV_pilin_GFxxxE"/>
    <property type="match status" value="1"/>
</dbReference>
<feature type="domain" description="General secretion pathway GspH" evidence="12">
    <location>
        <begin position="53"/>
        <end position="162"/>
    </location>
</feature>
<reference evidence="14" key="1">
    <citation type="journal article" date="2019" name="Int. J. Syst. Evol. Microbiol.">
        <title>The Global Catalogue of Microorganisms (GCM) 10K type strain sequencing project: providing services to taxonomists for standard genome sequencing and annotation.</title>
        <authorList>
            <consortium name="The Broad Institute Genomics Platform"/>
            <consortium name="The Broad Institute Genome Sequencing Center for Infectious Disease"/>
            <person name="Wu L."/>
            <person name="Ma J."/>
        </authorList>
    </citation>
    <scope>NUCLEOTIDE SEQUENCE [LARGE SCALE GENOMIC DNA]</scope>
    <source>
        <strain evidence="14">KCTC 42447</strain>
    </source>
</reference>
<organism evidence="13 14">
    <name type="scientific">Stutzerimonas tarimensis</name>
    <dbReference type="NCBI Taxonomy" id="1507735"/>
    <lineage>
        <taxon>Bacteria</taxon>
        <taxon>Pseudomonadati</taxon>
        <taxon>Pseudomonadota</taxon>
        <taxon>Gammaproteobacteria</taxon>
        <taxon>Pseudomonadales</taxon>
        <taxon>Pseudomonadaceae</taxon>
        <taxon>Stutzerimonas</taxon>
    </lineage>
</organism>
<evidence type="ECO:0000256" key="4">
    <source>
        <dbReference type="ARBA" id="ARBA00022481"/>
    </source>
</evidence>
<dbReference type="Pfam" id="PF12019">
    <property type="entry name" value="GspH"/>
    <property type="match status" value="1"/>
</dbReference>
<keyword evidence="6 11" id="KW-0812">Transmembrane</keyword>
<evidence type="ECO:0000256" key="11">
    <source>
        <dbReference type="SAM" id="Phobius"/>
    </source>
</evidence>
<protein>
    <recommendedName>
        <fullName evidence="2">Type II secretion system protein H</fullName>
    </recommendedName>
    <alternativeName>
        <fullName evidence="10">General secretion pathway protein H</fullName>
    </alternativeName>
</protein>
<dbReference type="EMBL" id="JBHRXZ010000022">
    <property type="protein sequence ID" value="MFC3608072.1"/>
    <property type="molecule type" value="Genomic_DNA"/>
</dbReference>
<keyword evidence="4" id="KW-0488">Methylation</keyword>
<dbReference type="InterPro" id="IPR049875">
    <property type="entry name" value="TypeII_GspH"/>
</dbReference>
<keyword evidence="5" id="KW-0997">Cell inner membrane</keyword>
<evidence type="ECO:0000256" key="2">
    <source>
        <dbReference type="ARBA" id="ARBA00021549"/>
    </source>
</evidence>
<evidence type="ECO:0000313" key="14">
    <source>
        <dbReference type="Proteomes" id="UP001595630"/>
    </source>
</evidence>
<evidence type="ECO:0000256" key="6">
    <source>
        <dbReference type="ARBA" id="ARBA00022692"/>
    </source>
</evidence>
<dbReference type="RefSeq" id="WP_386364288.1">
    <property type="nucleotide sequence ID" value="NZ_JBHRXZ010000022.1"/>
</dbReference>
<dbReference type="InterPro" id="IPR045584">
    <property type="entry name" value="Pilin-like"/>
</dbReference>
<evidence type="ECO:0000259" key="12">
    <source>
        <dbReference type="Pfam" id="PF12019"/>
    </source>
</evidence>
<dbReference type="NCBIfam" id="TIGR01708">
    <property type="entry name" value="typeII_sec_gspH"/>
    <property type="match status" value="1"/>
</dbReference>
<dbReference type="PROSITE" id="PS00409">
    <property type="entry name" value="PROKAR_NTER_METHYL"/>
    <property type="match status" value="1"/>
</dbReference>
<feature type="transmembrane region" description="Helical" evidence="11">
    <location>
        <begin position="21"/>
        <end position="40"/>
    </location>
</feature>
<comment type="caution">
    <text evidence="13">The sequence shown here is derived from an EMBL/GenBank/DDBJ whole genome shotgun (WGS) entry which is preliminary data.</text>
</comment>
<dbReference type="InterPro" id="IPR022346">
    <property type="entry name" value="T2SS_GspH"/>
</dbReference>
<dbReference type="InterPro" id="IPR002416">
    <property type="entry name" value="T2SS_protein-GspH"/>
</dbReference>
<comment type="similarity">
    <text evidence="9">Belongs to the GSP H family.</text>
</comment>
<gene>
    <name evidence="13" type="primary">gspH</name>
    <name evidence="13" type="ORF">ACFOMF_09815</name>
</gene>
<keyword evidence="7 11" id="KW-1133">Transmembrane helix</keyword>
<name>A0ABV7T657_9GAMM</name>
<keyword evidence="14" id="KW-1185">Reference proteome</keyword>
<evidence type="ECO:0000256" key="8">
    <source>
        <dbReference type="ARBA" id="ARBA00023136"/>
    </source>
</evidence>
<proteinExistence type="inferred from homology"/>
<evidence type="ECO:0000256" key="9">
    <source>
        <dbReference type="ARBA" id="ARBA00025772"/>
    </source>
</evidence>
<keyword evidence="3" id="KW-1003">Cell membrane</keyword>
<dbReference type="Pfam" id="PF07963">
    <property type="entry name" value="N_methyl"/>
    <property type="match status" value="1"/>
</dbReference>
<dbReference type="Proteomes" id="UP001595630">
    <property type="component" value="Unassembled WGS sequence"/>
</dbReference>
<evidence type="ECO:0000256" key="1">
    <source>
        <dbReference type="ARBA" id="ARBA00004377"/>
    </source>
</evidence>
<evidence type="ECO:0000313" key="13">
    <source>
        <dbReference type="EMBL" id="MFC3608072.1"/>
    </source>
</evidence>
<sequence>MAKGRGTGGPGSARRARGFTLVELLVVLVVIGSLIGLAVFSSGGGQARELRSEAQRLAALIGVLADEAVLDNREYGLLLDSQGYRVLSYDPAQGTWQATGHERRHSLPDWARLELQLDGAALRLTGSNPREPAGLQPQLLLLSSGELSPFSLRLSERRTAGSAWLLASDGFALPRAEPVERQ</sequence>
<dbReference type="InterPro" id="IPR012902">
    <property type="entry name" value="N_methyl_site"/>
</dbReference>
<dbReference type="SUPFAM" id="SSF54523">
    <property type="entry name" value="Pili subunits"/>
    <property type="match status" value="1"/>
</dbReference>
<evidence type="ECO:0000256" key="7">
    <source>
        <dbReference type="ARBA" id="ARBA00022989"/>
    </source>
</evidence>
<dbReference type="PRINTS" id="PR00885">
    <property type="entry name" value="BCTERIALGSPH"/>
</dbReference>
<evidence type="ECO:0000256" key="5">
    <source>
        <dbReference type="ARBA" id="ARBA00022519"/>
    </source>
</evidence>
<comment type="subcellular location">
    <subcellularLocation>
        <location evidence="1">Cell inner membrane</location>
        <topology evidence="1">Single-pass membrane protein</topology>
    </subcellularLocation>
</comment>
<evidence type="ECO:0000256" key="10">
    <source>
        <dbReference type="ARBA" id="ARBA00030775"/>
    </source>
</evidence>
<keyword evidence="8 11" id="KW-0472">Membrane</keyword>
<dbReference type="Gene3D" id="3.55.40.10">
    <property type="entry name" value="minor pseudopilin epsh domain"/>
    <property type="match status" value="1"/>
</dbReference>
<accession>A0ABV7T657</accession>